<reference evidence="1 2" key="1">
    <citation type="submission" date="2018-01" db="EMBL/GenBank/DDBJ databases">
        <title>The complete genome sequence of Chromatium okenii LaCa, a purple sulfur bacterium with a turbulent life.</title>
        <authorList>
            <person name="Luedin S.M."/>
            <person name="Liechti N."/>
            <person name="Storelli N."/>
            <person name="Danza F."/>
            <person name="Wittwer M."/>
            <person name="Pothier J.F."/>
            <person name="Tonolla M.A."/>
        </authorList>
    </citation>
    <scope>NUCLEOTIDE SEQUENCE [LARGE SCALE GENOMIC DNA]</scope>
    <source>
        <strain evidence="1 2">LaCa</strain>
    </source>
</reference>
<evidence type="ECO:0000313" key="2">
    <source>
        <dbReference type="Proteomes" id="UP000239936"/>
    </source>
</evidence>
<sequence>MIPLSNALPHSPRKPDTATAMHILIAQIRSALPFDQPAAQHCNGNCQGCSMKLLEFLATELDTWEQRLMQGEQPSLADLSQLAKSGWKIHRVLQRNGVVE</sequence>
<proteinExistence type="predicted"/>
<dbReference type="OrthoDB" id="6238348at2"/>
<accession>A0A2S7XQP3</accession>
<dbReference type="AlphaFoldDB" id="A0A2S7XQP3"/>
<dbReference type="EMBL" id="PPGH01000035">
    <property type="protein sequence ID" value="PQJ96059.1"/>
    <property type="molecule type" value="Genomic_DNA"/>
</dbReference>
<comment type="caution">
    <text evidence="1">The sequence shown here is derived from an EMBL/GenBank/DDBJ whole genome shotgun (WGS) entry which is preliminary data.</text>
</comment>
<evidence type="ECO:0000313" key="1">
    <source>
        <dbReference type="EMBL" id="PQJ96059.1"/>
    </source>
</evidence>
<keyword evidence="2" id="KW-1185">Reference proteome</keyword>
<dbReference type="Proteomes" id="UP000239936">
    <property type="component" value="Unassembled WGS sequence"/>
</dbReference>
<organism evidence="1 2">
    <name type="scientific">Chromatium okenii</name>
    <dbReference type="NCBI Taxonomy" id="61644"/>
    <lineage>
        <taxon>Bacteria</taxon>
        <taxon>Pseudomonadati</taxon>
        <taxon>Pseudomonadota</taxon>
        <taxon>Gammaproteobacteria</taxon>
        <taxon>Chromatiales</taxon>
        <taxon>Chromatiaceae</taxon>
        <taxon>Chromatium</taxon>
    </lineage>
</organism>
<protein>
    <submittedName>
        <fullName evidence="1">Uncharacterized protein</fullName>
    </submittedName>
</protein>
<name>A0A2S7XQP3_9GAMM</name>
<gene>
    <name evidence="1" type="ORF">CXB77_09505</name>
</gene>